<dbReference type="EMBL" id="CAMPGE010013639">
    <property type="protein sequence ID" value="CAI2372358.1"/>
    <property type="molecule type" value="Genomic_DNA"/>
</dbReference>
<gene>
    <name evidence="1" type="ORF">ECRASSUSDP1_LOCUS13687</name>
</gene>
<proteinExistence type="predicted"/>
<name>A0AAD1XGQ6_EUPCR</name>
<protein>
    <submittedName>
        <fullName evidence="1">Uncharacterized protein</fullName>
    </submittedName>
</protein>
<accession>A0AAD1XGQ6</accession>
<evidence type="ECO:0000313" key="2">
    <source>
        <dbReference type="Proteomes" id="UP001295684"/>
    </source>
</evidence>
<organism evidence="1 2">
    <name type="scientific">Euplotes crassus</name>
    <dbReference type="NCBI Taxonomy" id="5936"/>
    <lineage>
        <taxon>Eukaryota</taxon>
        <taxon>Sar</taxon>
        <taxon>Alveolata</taxon>
        <taxon>Ciliophora</taxon>
        <taxon>Intramacronucleata</taxon>
        <taxon>Spirotrichea</taxon>
        <taxon>Hypotrichia</taxon>
        <taxon>Euplotida</taxon>
        <taxon>Euplotidae</taxon>
        <taxon>Moneuplotes</taxon>
    </lineage>
</organism>
<dbReference type="AlphaFoldDB" id="A0AAD1XGQ6"/>
<reference evidence="1" key="1">
    <citation type="submission" date="2023-07" db="EMBL/GenBank/DDBJ databases">
        <authorList>
            <consortium name="AG Swart"/>
            <person name="Singh M."/>
            <person name="Singh A."/>
            <person name="Seah K."/>
            <person name="Emmerich C."/>
        </authorList>
    </citation>
    <scope>NUCLEOTIDE SEQUENCE</scope>
    <source>
        <strain evidence="1">DP1</strain>
    </source>
</reference>
<dbReference type="Proteomes" id="UP001295684">
    <property type="component" value="Unassembled WGS sequence"/>
</dbReference>
<evidence type="ECO:0000313" key="1">
    <source>
        <dbReference type="EMBL" id="CAI2372358.1"/>
    </source>
</evidence>
<sequence>MGPAGLTIRANMDSEDLTKSRVESFLRLAGELIPVAKSSLRDEDESSKLKFNKRYCLIGDGIGDLISVCAYFEAELWIGWRVMKGTGFYDKDFTIEPYSHFKVRFNFSASTYPAEIAYEGALQLFDIKLPLSLSYGYDYMCLGAVFFSQGSYLEAFARTNLLQCQKSIRNSSPWDCDKVLATTSNWTKIRLINPMFLDIDNYLCISL</sequence>
<comment type="caution">
    <text evidence="1">The sequence shown here is derived from an EMBL/GenBank/DDBJ whole genome shotgun (WGS) entry which is preliminary data.</text>
</comment>
<keyword evidence="2" id="KW-1185">Reference proteome</keyword>